<dbReference type="EMBL" id="JPWB01000001">
    <property type="protein sequence ID" value="RCK25414.1"/>
    <property type="molecule type" value="Genomic_DNA"/>
</dbReference>
<proteinExistence type="predicted"/>
<evidence type="ECO:0000313" key="2">
    <source>
        <dbReference type="Proteomes" id="UP000253061"/>
    </source>
</evidence>
<organism evidence="1 2">
    <name type="scientific">Thalassospira profundimaris</name>
    <dbReference type="NCBI Taxonomy" id="502049"/>
    <lineage>
        <taxon>Bacteria</taxon>
        <taxon>Pseudomonadati</taxon>
        <taxon>Pseudomonadota</taxon>
        <taxon>Alphaproteobacteria</taxon>
        <taxon>Rhodospirillales</taxon>
        <taxon>Thalassospiraceae</taxon>
        <taxon>Thalassospira</taxon>
    </lineage>
</organism>
<accession>A0A367VJN1</accession>
<evidence type="ECO:0008006" key="3">
    <source>
        <dbReference type="Google" id="ProtNLM"/>
    </source>
</evidence>
<dbReference type="Proteomes" id="UP000253061">
    <property type="component" value="Unassembled WGS sequence"/>
</dbReference>
<reference evidence="1 2" key="1">
    <citation type="submission" date="2014-07" db="EMBL/GenBank/DDBJ databases">
        <title>Draft genome sequence of Thalassospira profundimaris R8-17.</title>
        <authorList>
            <person name="Lai Q."/>
            <person name="Shao Z."/>
        </authorList>
    </citation>
    <scope>NUCLEOTIDE SEQUENCE [LARGE SCALE GENOMIC DNA]</scope>
    <source>
        <strain evidence="1 2">R8-17</strain>
    </source>
</reference>
<evidence type="ECO:0000313" key="1">
    <source>
        <dbReference type="EMBL" id="RCK25414.1"/>
    </source>
</evidence>
<protein>
    <recommendedName>
        <fullName evidence="3">Glycosyltransferase subfamily 4-like N-terminal domain-containing protein</fullName>
    </recommendedName>
</protein>
<name>A0A367VJN1_9PROT</name>
<comment type="caution">
    <text evidence="1">The sequence shown here is derived from an EMBL/GenBank/DDBJ whole genome shotgun (WGS) entry which is preliminary data.</text>
</comment>
<gene>
    <name evidence="1" type="ORF">TH6_02005</name>
</gene>
<sequence length="463" mass="53083">MKKKALVFLDFDMLIRHFILSGAFNELEEKYDVKYVFHTDDSSKKLGINFDLEKLGLKSWCRFQVSRYRMGMWDHLFCPTVLHNLRGTDYYVDRLELFKSMRPASLVRKHAFLSLPIIFGVFAFLYKRYMGVHKDLLSFVEEEKADIVIHPSILTGYFINELGPICKRLKIPYVCLMNSWDNPSQKSSATGPADRLVVWGEQTKRHAMEYMRVPEGRVLVFGAAQFQIYRKPVVENDCELRQLFGVPAGLPILLYGGTSKSVEETRHLKIIDDAITRGDIPRCHVVYRPHPWRSGLMENEPDFFECGFENVTMDPHMEAYYRRISKEPDDSFDMAPYEPTRKLLELVSGVVSPLSTILLEAVLCKKPVQVLMTSENVDEEIRRVYEATARQRHFSEFSGPGVGRCTTTTKLVDACCQVLEDSKDDNVKKSLGALGEYFVCQDGATYGERLLSLADELTSGKRA</sequence>
<dbReference type="AlphaFoldDB" id="A0A367VJN1"/>
<dbReference type="SUPFAM" id="SSF53756">
    <property type="entry name" value="UDP-Glycosyltransferase/glycogen phosphorylase"/>
    <property type="match status" value="1"/>
</dbReference>